<accession>A0A915IGQ4</accession>
<dbReference type="AlphaFoldDB" id="A0A915IGQ4"/>
<evidence type="ECO:0000313" key="2">
    <source>
        <dbReference type="WBParaSite" id="nRc.2.0.1.t13295-RA"/>
    </source>
</evidence>
<organism evidence="1 2">
    <name type="scientific">Romanomermis culicivorax</name>
    <name type="common">Nematode worm</name>
    <dbReference type="NCBI Taxonomy" id="13658"/>
    <lineage>
        <taxon>Eukaryota</taxon>
        <taxon>Metazoa</taxon>
        <taxon>Ecdysozoa</taxon>
        <taxon>Nematoda</taxon>
        <taxon>Enoplea</taxon>
        <taxon>Dorylaimia</taxon>
        <taxon>Mermithida</taxon>
        <taxon>Mermithoidea</taxon>
        <taxon>Mermithidae</taxon>
        <taxon>Romanomermis</taxon>
    </lineage>
</organism>
<evidence type="ECO:0000313" key="1">
    <source>
        <dbReference type="Proteomes" id="UP000887565"/>
    </source>
</evidence>
<dbReference type="WBParaSite" id="nRc.2.0.1.t13295-RA">
    <property type="protein sequence ID" value="nRc.2.0.1.t13295-RA"/>
    <property type="gene ID" value="nRc.2.0.1.g13295"/>
</dbReference>
<dbReference type="Proteomes" id="UP000887565">
    <property type="component" value="Unplaced"/>
</dbReference>
<protein>
    <submittedName>
        <fullName evidence="2">Uncharacterized protein</fullName>
    </submittedName>
</protein>
<keyword evidence="1" id="KW-1185">Reference proteome</keyword>
<proteinExistence type="predicted"/>
<sequence>MSKLEEKCDQLKNNLRPWSPAISKLPMDRTQIGNQQLAIQYAKMDQVIKQHPPQRFNSRAIIKQITTKQFYSIKSQWTICVNHQLNLVLKRSTGSSLEQKLAVPETISAGYYGSLTRQVTEFVKKYHPTQAYEVKAHIKDWTGMALLKTGATKSVMGCDVFQ</sequence>
<reference evidence="2" key="1">
    <citation type="submission" date="2022-11" db="UniProtKB">
        <authorList>
            <consortium name="WormBaseParasite"/>
        </authorList>
    </citation>
    <scope>IDENTIFICATION</scope>
</reference>
<name>A0A915IGQ4_ROMCU</name>